<comment type="caution">
    <text evidence="1">The sequence shown here is derived from an EMBL/GenBank/DDBJ whole genome shotgun (WGS) entry which is preliminary data.</text>
</comment>
<evidence type="ECO:0000313" key="2">
    <source>
        <dbReference type="Proteomes" id="UP001079657"/>
    </source>
</evidence>
<dbReference type="Pfam" id="PF21838">
    <property type="entry name" value="DUF6897"/>
    <property type="match status" value="1"/>
</dbReference>
<evidence type="ECO:0000313" key="1">
    <source>
        <dbReference type="EMBL" id="MCY6369678.1"/>
    </source>
</evidence>
<protein>
    <submittedName>
        <fullName evidence="1">Uncharacterized protein</fullName>
    </submittedName>
</protein>
<dbReference type="Proteomes" id="UP001079657">
    <property type="component" value="Unassembled WGS sequence"/>
</dbReference>
<sequence length="59" mass="6633">MPLAQFIRRNYAGSRIVIGLRSRKCVAGEVVDGFDNVIGLRTRQGRIIYVNAAAIDFFF</sequence>
<accession>A0ABT4CL75</accession>
<keyword evidence="2" id="KW-1185">Reference proteome</keyword>
<dbReference type="InterPro" id="IPR054192">
    <property type="entry name" value="DUF6897"/>
</dbReference>
<proteinExistence type="predicted"/>
<dbReference type="RefSeq" id="WP_268048051.1">
    <property type="nucleotide sequence ID" value="NZ_JAPQES010000001.1"/>
</dbReference>
<gene>
    <name evidence="1" type="ORF">OXH55_03310</name>
</gene>
<dbReference type="EMBL" id="JAPQES010000001">
    <property type="protein sequence ID" value="MCY6369678.1"/>
    <property type="molecule type" value="Genomic_DNA"/>
</dbReference>
<reference evidence="1" key="1">
    <citation type="submission" date="2022-12" db="EMBL/GenBank/DDBJ databases">
        <authorList>
            <person name="Wang J."/>
        </authorList>
    </citation>
    <scope>NUCLEOTIDE SEQUENCE</scope>
    <source>
        <strain evidence="1">HY-42-06</strain>
    </source>
</reference>
<organism evidence="1 2">
    <name type="scientific">Clostridium ganghwense</name>
    <dbReference type="NCBI Taxonomy" id="312089"/>
    <lineage>
        <taxon>Bacteria</taxon>
        <taxon>Bacillati</taxon>
        <taxon>Bacillota</taxon>
        <taxon>Clostridia</taxon>
        <taxon>Eubacteriales</taxon>
        <taxon>Clostridiaceae</taxon>
        <taxon>Clostridium</taxon>
    </lineage>
</organism>
<name>A0ABT4CL75_9CLOT</name>